<reference evidence="2" key="1">
    <citation type="submission" date="2018-10" db="EMBL/GenBank/DDBJ databases">
        <title>Hidden diversity of soil giant viruses.</title>
        <authorList>
            <person name="Schulz F."/>
            <person name="Alteio L."/>
            <person name="Goudeau D."/>
            <person name="Ryan E.M."/>
            <person name="Malmstrom R.R."/>
            <person name="Blanchard J."/>
            <person name="Woyke T."/>
        </authorList>
    </citation>
    <scope>NUCLEOTIDE SEQUENCE</scope>
    <source>
        <strain evidence="2">SAV1</strain>
    </source>
</reference>
<dbReference type="InterPro" id="IPR012677">
    <property type="entry name" value="Nucleotide-bd_a/b_plait_sf"/>
</dbReference>
<accession>A0A3G5AI44</accession>
<evidence type="ECO:0000256" key="1">
    <source>
        <dbReference type="SAM" id="MobiDB-lite"/>
    </source>
</evidence>
<dbReference type="Gene3D" id="3.30.70.330">
    <property type="match status" value="1"/>
</dbReference>
<feature type="compositionally biased region" description="Polar residues" evidence="1">
    <location>
        <begin position="192"/>
        <end position="203"/>
    </location>
</feature>
<gene>
    <name evidence="2" type="ORF">Satyrvirus3_10</name>
</gene>
<proteinExistence type="predicted"/>
<feature type="compositionally biased region" description="Polar residues" evidence="1">
    <location>
        <begin position="17"/>
        <end position="29"/>
    </location>
</feature>
<name>A0A3G5AI44_9VIRU</name>
<dbReference type="EMBL" id="MK072439">
    <property type="protein sequence ID" value="AYV85079.1"/>
    <property type="molecule type" value="Genomic_DNA"/>
</dbReference>
<feature type="region of interest" description="Disordered" evidence="1">
    <location>
        <begin position="120"/>
        <end position="258"/>
    </location>
</feature>
<dbReference type="SUPFAM" id="SSF54928">
    <property type="entry name" value="RNA-binding domain, RBD"/>
    <property type="match status" value="1"/>
</dbReference>
<organism evidence="2">
    <name type="scientific">Satyrvirus sp</name>
    <dbReference type="NCBI Taxonomy" id="2487771"/>
    <lineage>
        <taxon>Viruses</taxon>
        <taxon>Varidnaviria</taxon>
        <taxon>Bamfordvirae</taxon>
        <taxon>Nucleocytoviricota</taxon>
        <taxon>Megaviricetes</taxon>
        <taxon>Imitervirales</taxon>
        <taxon>Mimiviridae</taxon>
        <taxon>Megamimivirinae</taxon>
    </lineage>
</organism>
<feature type="compositionally biased region" description="Low complexity" evidence="1">
    <location>
        <begin position="127"/>
        <end position="144"/>
    </location>
</feature>
<sequence>MSNTPNTNEVTDRTNDSSECVNENGSLQETKQEKENFEVVFFIRYNTNPRPSEEEITKFFNNYGAVHHVKCPENKNYAYVFMSSLSTSAEHRRTRTSIGEIIKDMTPENKFHITVARSNRAGNYPRNGYNTSYNTNYYRYNYNTDPRPMQYNDGRMNSKPPSYRDDRTPGYVPRRSYYQRNYDNYDMEQPTYGPSSQNPYQKYNNNNNNNNNSQRTAPENMPKRYNQNYSTPPSYNSYSNNRSSSFRRASRSPPMGPN</sequence>
<evidence type="ECO:0000313" key="2">
    <source>
        <dbReference type="EMBL" id="AYV85079.1"/>
    </source>
</evidence>
<feature type="compositionally biased region" description="Low complexity" evidence="1">
    <location>
        <begin position="225"/>
        <end position="258"/>
    </location>
</feature>
<protein>
    <submittedName>
        <fullName evidence="2">Putative low complexity protein</fullName>
    </submittedName>
</protein>
<dbReference type="InterPro" id="IPR035979">
    <property type="entry name" value="RBD_domain_sf"/>
</dbReference>
<feature type="region of interest" description="Disordered" evidence="1">
    <location>
        <begin position="1"/>
        <end position="29"/>
    </location>
</feature>
<dbReference type="GO" id="GO:0003676">
    <property type="term" value="F:nucleic acid binding"/>
    <property type="evidence" value="ECO:0007669"/>
    <property type="project" value="InterPro"/>
</dbReference>